<dbReference type="EMBL" id="JACJSG010000054">
    <property type="protein sequence ID" value="MBD2504564.1"/>
    <property type="molecule type" value="Genomic_DNA"/>
</dbReference>
<dbReference type="RefSeq" id="WP_190478488.1">
    <property type="nucleotide sequence ID" value="NZ_JACJSG010000054.1"/>
</dbReference>
<proteinExistence type="predicted"/>
<name>A0ABR8DBT3_9NOST</name>
<dbReference type="CDD" id="cd20693">
    <property type="entry name" value="CdiI_EcoliA0-like"/>
    <property type="match status" value="1"/>
</dbReference>
<sequence length="140" mass="15902">MSLLNECLEALGDNIVVLSMSETENVFSIFEDMFPITSWARIDWGKIHNKVNIVSSKELVSSLNSFFNKEELESHPYILWNDASLPAIQAKLEQIVRVIDEVTSVSFDTWIFSPKLGYVIEFYHEGEITLGVISQASIEN</sequence>
<dbReference type="Pfam" id="PF24172">
    <property type="entry name" value="CdiI_ImmP"/>
    <property type="match status" value="1"/>
</dbReference>
<organism evidence="1 2">
    <name type="scientific">Anabaena azotica FACHB-119</name>
    <dbReference type="NCBI Taxonomy" id="947527"/>
    <lineage>
        <taxon>Bacteria</taxon>
        <taxon>Bacillati</taxon>
        <taxon>Cyanobacteriota</taxon>
        <taxon>Cyanophyceae</taxon>
        <taxon>Nostocales</taxon>
        <taxon>Nostocaceae</taxon>
        <taxon>Anabaena</taxon>
        <taxon>Anabaena azotica</taxon>
    </lineage>
</organism>
<dbReference type="Proteomes" id="UP000661112">
    <property type="component" value="Unassembled WGS sequence"/>
</dbReference>
<keyword evidence="2" id="KW-1185">Reference proteome</keyword>
<comment type="caution">
    <text evidence="1">The sequence shown here is derived from an EMBL/GenBank/DDBJ whole genome shotgun (WGS) entry which is preliminary data.</text>
</comment>
<gene>
    <name evidence="1" type="ORF">H6G83_28805</name>
</gene>
<protein>
    <submittedName>
        <fullName evidence="1">Uncharacterized protein</fullName>
    </submittedName>
</protein>
<evidence type="ECO:0000313" key="2">
    <source>
        <dbReference type="Proteomes" id="UP000661112"/>
    </source>
</evidence>
<accession>A0ABR8DBT3</accession>
<reference evidence="1 2" key="1">
    <citation type="journal article" date="2020" name="ISME J.">
        <title>Comparative genomics reveals insights into cyanobacterial evolution and habitat adaptation.</title>
        <authorList>
            <person name="Chen M.Y."/>
            <person name="Teng W.K."/>
            <person name="Zhao L."/>
            <person name="Hu C.X."/>
            <person name="Zhou Y.K."/>
            <person name="Han B.P."/>
            <person name="Song L.R."/>
            <person name="Shu W.S."/>
        </authorList>
    </citation>
    <scope>NUCLEOTIDE SEQUENCE [LARGE SCALE GENOMIC DNA]</scope>
    <source>
        <strain evidence="1 2">FACHB-119</strain>
    </source>
</reference>
<evidence type="ECO:0000313" key="1">
    <source>
        <dbReference type="EMBL" id="MBD2504564.1"/>
    </source>
</evidence>
<dbReference type="InterPro" id="IPR049585">
    <property type="entry name" value="CdiI_EcoliA0-like"/>
</dbReference>